<evidence type="ECO:0000313" key="2">
    <source>
        <dbReference type="Proteomes" id="UP000259328"/>
    </source>
</evidence>
<dbReference type="AlphaFoldDB" id="A0A3B0P5W6"/>
<dbReference type="EMBL" id="LS991953">
    <property type="protein sequence ID" value="SYV92352.1"/>
    <property type="molecule type" value="Genomic_DNA"/>
</dbReference>
<reference evidence="2" key="1">
    <citation type="submission" date="2018-06" db="EMBL/GenBank/DDBJ databases">
        <authorList>
            <consortium name="Pathogen Informatics"/>
        </authorList>
    </citation>
    <scope>NUCLEOTIDE SEQUENCE [LARGE SCALE GENOMIC DNA]</scope>
    <source>
        <strain evidence="2">NCTC10124</strain>
    </source>
</reference>
<gene>
    <name evidence="1" type="ORF">NCTC10124_00069</name>
</gene>
<sequence>MASSANVDFQNYEPQYAFSLPVKSYDYGGSVYHW</sequence>
<accession>A0A3B0P5W6</accession>
<organism evidence="1 2">
    <name type="scientific">Mycoplasmopsis synoviae</name>
    <name type="common">Mycoplasma synoviae</name>
    <dbReference type="NCBI Taxonomy" id="2109"/>
    <lineage>
        <taxon>Bacteria</taxon>
        <taxon>Bacillati</taxon>
        <taxon>Mycoplasmatota</taxon>
        <taxon>Mycoplasmoidales</taxon>
        <taxon>Metamycoplasmataceae</taxon>
        <taxon>Mycoplasmopsis</taxon>
    </lineage>
</organism>
<proteinExistence type="predicted"/>
<protein>
    <submittedName>
        <fullName evidence="1">Uncharacterized protein</fullName>
    </submittedName>
</protein>
<feature type="non-terminal residue" evidence="1">
    <location>
        <position position="34"/>
    </location>
</feature>
<dbReference type="Proteomes" id="UP000259328">
    <property type="component" value="Chromosome"/>
</dbReference>
<name>A0A3B0P5W6_MYCSY</name>
<evidence type="ECO:0000313" key="1">
    <source>
        <dbReference type="EMBL" id="SYV92352.1"/>
    </source>
</evidence>